<keyword evidence="4" id="KW-1185">Reference proteome</keyword>
<accession>A0AAV9PDU0</accession>
<evidence type="ECO:0000313" key="3">
    <source>
        <dbReference type="EMBL" id="KAK5171878.1"/>
    </source>
</evidence>
<organism evidence="3 4">
    <name type="scientific">Saxophila tyrrhenica</name>
    <dbReference type="NCBI Taxonomy" id="1690608"/>
    <lineage>
        <taxon>Eukaryota</taxon>
        <taxon>Fungi</taxon>
        <taxon>Dikarya</taxon>
        <taxon>Ascomycota</taxon>
        <taxon>Pezizomycotina</taxon>
        <taxon>Dothideomycetes</taxon>
        <taxon>Dothideomycetidae</taxon>
        <taxon>Mycosphaerellales</taxon>
        <taxon>Extremaceae</taxon>
        <taxon>Saxophila</taxon>
    </lineage>
</organism>
<protein>
    <recommendedName>
        <fullName evidence="2">Ubiquitin 3 binding protein But2 C-terminal domain-containing protein</fullName>
    </recommendedName>
</protein>
<dbReference type="RefSeq" id="XP_064660722.1">
    <property type="nucleotide sequence ID" value="XM_064800771.1"/>
</dbReference>
<dbReference type="PANTHER" id="PTHR39613:SF1">
    <property type="entry name" value="ANCHORED CELL WALL PROTEIN, PUTATIVE (AFU_ORTHOLOGUE AFUA_4G08960)-RELATED"/>
    <property type="match status" value="1"/>
</dbReference>
<gene>
    <name evidence="3" type="ORF">LTR77_003515</name>
</gene>
<sequence>MAPSPHTSTVTAPCTSSCVAPPPPPPMPKKCPLDLPESFEFAHLIVRVDSANPDKALGNYLNGTVSPSVSSIFNFDFPENLADKTCHLYFSLPEHDQLETSAYEFGGEGKFKVSYLSGVASKETAYNNAPKVDDVLKEFTLTPGTAVAISEREGCAAGQTVSFEMSAVGDSYLNYFQDFNPYREFSPLPPDLITADLLFPAIGLYVIPS</sequence>
<feature type="region of interest" description="Disordered" evidence="1">
    <location>
        <begin position="1"/>
        <end position="23"/>
    </location>
</feature>
<dbReference type="Pfam" id="PF09792">
    <property type="entry name" value="But2"/>
    <property type="match status" value="1"/>
</dbReference>
<evidence type="ECO:0000256" key="1">
    <source>
        <dbReference type="SAM" id="MobiDB-lite"/>
    </source>
</evidence>
<proteinExistence type="predicted"/>
<comment type="caution">
    <text evidence="3">The sequence shown here is derived from an EMBL/GenBank/DDBJ whole genome shotgun (WGS) entry which is preliminary data.</text>
</comment>
<feature type="compositionally biased region" description="Polar residues" evidence="1">
    <location>
        <begin position="1"/>
        <end position="18"/>
    </location>
</feature>
<dbReference type="Proteomes" id="UP001337655">
    <property type="component" value="Unassembled WGS sequence"/>
</dbReference>
<dbReference type="AlphaFoldDB" id="A0AAV9PDU0"/>
<evidence type="ECO:0000313" key="4">
    <source>
        <dbReference type="Proteomes" id="UP001337655"/>
    </source>
</evidence>
<dbReference type="EMBL" id="JAVRRT010000005">
    <property type="protein sequence ID" value="KAK5171878.1"/>
    <property type="molecule type" value="Genomic_DNA"/>
</dbReference>
<name>A0AAV9PDU0_9PEZI</name>
<dbReference type="GeneID" id="89924861"/>
<feature type="domain" description="Ubiquitin 3 binding protein But2 C-terminal" evidence="2">
    <location>
        <begin position="40"/>
        <end position="181"/>
    </location>
</feature>
<reference evidence="3 4" key="1">
    <citation type="submission" date="2023-08" db="EMBL/GenBank/DDBJ databases">
        <title>Black Yeasts Isolated from many extreme environments.</title>
        <authorList>
            <person name="Coleine C."/>
            <person name="Stajich J.E."/>
            <person name="Selbmann L."/>
        </authorList>
    </citation>
    <scope>NUCLEOTIDE SEQUENCE [LARGE SCALE GENOMIC DNA]</scope>
    <source>
        <strain evidence="3 4">CCFEE 5935</strain>
    </source>
</reference>
<evidence type="ECO:0000259" key="2">
    <source>
        <dbReference type="Pfam" id="PF09792"/>
    </source>
</evidence>
<dbReference type="PANTHER" id="PTHR39613">
    <property type="entry name" value="ANCHORED CELL WALL PROTEIN, PUTATIVE (AFU_ORTHOLOGUE AFUA_4G08960)-RELATED"/>
    <property type="match status" value="1"/>
</dbReference>
<dbReference type="InterPro" id="IPR018620">
    <property type="entry name" value="Ubiquitin3-bd_protein_But2_C"/>
</dbReference>